<proteinExistence type="predicted"/>
<dbReference type="EMBL" id="CP136898">
    <property type="protein sequence ID" value="WOL20514.1"/>
    <property type="molecule type" value="Genomic_DNA"/>
</dbReference>
<dbReference type="Gene3D" id="2.60.40.1820">
    <property type="match status" value="1"/>
</dbReference>
<keyword evidence="1" id="KW-0472">Membrane</keyword>
<sequence length="242" mass="26430">METGKKKDHREQVMPLAAASPSVVPVSVSGGDDEAAASTQWRSVQYLRKRRCTLWCCGCCGATVVILGIVILILSLTVFKVKDPTLTMNNISLARFSTALGDSIDNLLLFNATLIADISLKNPNIASFKFDNSTTEFYIAEETVGVAYVPAGRVKADRTARMNVTVDVLTDRVVRKMKVTPEMLDGEGTEVNMTSYTEMSGRVNVLGVYKRDIEVKLNCSMTLEMSTASQALKTNNCLADIK</sequence>
<dbReference type="Pfam" id="PF03168">
    <property type="entry name" value="LEA_2"/>
    <property type="match status" value="1"/>
</dbReference>
<dbReference type="AlphaFoldDB" id="A0AAQ3L4X0"/>
<evidence type="ECO:0000259" key="2">
    <source>
        <dbReference type="Pfam" id="PF03168"/>
    </source>
</evidence>
<protein>
    <recommendedName>
        <fullName evidence="2">Late embryogenesis abundant protein LEA-2 subgroup domain-containing protein</fullName>
    </recommendedName>
</protein>
<name>A0AAQ3L4X0_9LILI</name>
<keyword evidence="1" id="KW-0812">Transmembrane</keyword>
<feature type="domain" description="Late embryogenesis abundant protein LEA-2 subgroup" evidence="2">
    <location>
        <begin position="118"/>
        <end position="220"/>
    </location>
</feature>
<organism evidence="3 4">
    <name type="scientific">Canna indica</name>
    <name type="common">Indian-shot</name>
    <dbReference type="NCBI Taxonomy" id="4628"/>
    <lineage>
        <taxon>Eukaryota</taxon>
        <taxon>Viridiplantae</taxon>
        <taxon>Streptophyta</taxon>
        <taxon>Embryophyta</taxon>
        <taxon>Tracheophyta</taxon>
        <taxon>Spermatophyta</taxon>
        <taxon>Magnoliopsida</taxon>
        <taxon>Liliopsida</taxon>
        <taxon>Zingiberales</taxon>
        <taxon>Cannaceae</taxon>
        <taxon>Canna</taxon>
    </lineage>
</organism>
<dbReference type="SUPFAM" id="SSF117070">
    <property type="entry name" value="LEA14-like"/>
    <property type="match status" value="1"/>
</dbReference>
<dbReference type="InterPro" id="IPR055301">
    <property type="entry name" value="Lea14-like_2"/>
</dbReference>
<evidence type="ECO:0000256" key="1">
    <source>
        <dbReference type="SAM" id="Phobius"/>
    </source>
</evidence>
<accession>A0AAQ3L4X0</accession>
<feature type="transmembrane region" description="Helical" evidence="1">
    <location>
        <begin position="52"/>
        <end position="79"/>
    </location>
</feature>
<dbReference type="InterPro" id="IPR004864">
    <property type="entry name" value="LEA_2"/>
</dbReference>
<dbReference type="PANTHER" id="PTHR31852">
    <property type="entry name" value="LATE EMBRYOGENESIS ABUNDANT (LEA) HYDROXYPROLINE-RICH GLYCOPROTEIN FAMILY"/>
    <property type="match status" value="1"/>
</dbReference>
<gene>
    <name evidence="3" type="ORF">Cni_G29319</name>
</gene>
<keyword evidence="1" id="KW-1133">Transmembrane helix</keyword>
<dbReference type="Proteomes" id="UP001327560">
    <property type="component" value="Chromosome 9"/>
</dbReference>
<reference evidence="3 4" key="1">
    <citation type="submission" date="2023-10" db="EMBL/GenBank/DDBJ databases">
        <title>Chromosome-scale genome assembly provides insights into flower coloration mechanisms of Canna indica.</title>
        <authorList>
            <person name="Li C."/>
        </authorList>
    </citation>
    <scope>NUCLEOTIDE SEQUENCE [LARGE SCALE GENOMIC DNA]</scope>
    <source>
        <tissue evidence="3">Flower</tissue>
    </source>
</reference>
<keyword evidence="4" id="KW-1185">Reference proteome</keyword>
<evidence type="ECO:0000313" key="3">
    <source>
        <dbReference type="EMBL" id="WOL20514.1"/>
    </source>
</evidence>
<evidence type="ECO:0000313" key="4">
    <source>
        <dbReference type="Proteomes" id="UP001327560"/>
    </source>
</evidence>